<feature type="binding site" evidence="6">
    <location>
        <position position="239"/>
    </location>
    <ligand>
        <name>a divalent metal cation</name>
        <dbReference type="ChEBI" id="CHEBI:60240"/>
        <label>1</label>
    </ligand>
</feature>
<dbReference type="EC" id="3.4.11.18" evidence="6 7"/>
<dbReference type="GO" id="GO:0004239">
    <property type="term" value="F:initiator methionyl aminopeptidase activity"/>
    <property type="evidence" value="ECO:0007669"/>
    <property type="project" value="UniProtKB-UniRule"/>
</dbReference>
<comment type="function">
    <text evidence="1 6">Removes the N-terminal methionine from nascent proteins. The N-terminal methionine is often cleaved when the second residue in the primary sequence is small and uncharged (Met-Ala-, Cys, Gly, Pro, Ser, Thr, or Val). Requires deformylation of the N(alpha)-formylated initiator methionine before it can be hydrolyzed.</text>
</comment>
<dbReference type="PRINTS" id="PR00599">
    <property type="entry name" value="MAPEPTIDASE"/>
</dbReference>
<keyword evidence="4 6" id="KW-0479">Metal-binding</keyword>
<accession>A0A263D6U4</accession>
<evidence type="ECO:0000256" key="5">
    <source>
        <dbReference type="ARBA" id="ARBA00022801"/>
    </source>
</evidence>
<feature type="binding site" evidence="6">
    <location>
        <position position="100"/>
    </location>
    <ligand>
        <name>a divalent metal cation</name>
        <dbReference type="ChEBI" id="CHEBI:60240"/>
        <label>1</label>
    </ligand>
</feature>
<dbReference type="OrthoDB" id="9802055at2"/>
<organism evidence="9 10">
    <name type="scientific">Amycolatopsis antarctica</name>
    <dbReference type="NCBI Taxonomy" id="1854586"/>
    <lineage>
        <taxon>Bacteria</taxon>
        <taxon>Bacillati</taxon>
        <taxon>Actinomycetota</taxon>
        <taxon>Actinomycetes</taxon>
        <taxon>Pseudonocardiales</taxon>
        <taxon>Pseudonocardiaceae</taxon>
        <taxon>Amycolatopsis</taxon>
    </lineage>
</organism>
<dbReference type="PANTHER" id="PTHR43330">
    <property type="entry name" value="METHIONINE AMINOPEPTIDASE"/>
    <property type="match status" value="1"/>
</dbReference>
<dbReference type="EMBL" id="NKYE01000004">
    <property type="protein sequence ID" value="OZM73748.1"/>
    <property type="molecule type" value="Genomic_DNA"/>
</dbReference>
<protein>
    <recommendedName>
        <fullName evidence="6 7">Methionine aminopeptidase</fullName>
        <shortName evidence="6">MAP</shortName>
        <shortName evidence="6">MetAP</shortName>
        <ecNumber evidence="6 7">3.4.11.18</ecNumber>
    </recommendedName>
    <alternativeName>
        <fullName evidence="6">Peptidase M</fullName>
    </alternativeName>
</protein>
<dbReference type="SUPFAM" id="SSF55920">
    <property type="entry name" value="Creatinase/aminopeptidase"/>
    <property type="match status" value="1"/>
</dbReference>
<evidence type="ECO:0000256" key="6">
    <source>
        <dbReference type="HAMAP-Rule" id="MF_01974"/>
    </source>
</evidence>
<dbReference type="InterPro" id="IPR001714">
    <property type="entry name" value="Pept_M24_MAP"/>
</dbReference>
<evidence type="ECO:0000256" key="4">
    <source>
        <dbReference type="ARBA" id="ARBA00022723"/>
    </source>
</evidence>
<proteinExistence type="inferred from homology"/>
<keyword evidence="3 6" id="KW-0645">Protease</keyword>
<feature type="binding site" evidence="6">
    <location>
        <position position="207"/>
    </location>
    <ligand>
        <name>a divalent metal cation</name>
        <dbReference type="ChEBI" id="CHEBI:60240"/>
        <label>2</label>
        <note>catalytic</note>
    </ligand>
</feature>
<feature type="binding site" evidence="6">
    <location>
        <position position="239"/>
    </location>
    <ligand>
        <name>a divalent metal cation</name>
        <dbReference type="ChEBI" id="CHEBI:60240"/>
        <label>2</label>
        <note>catalytic</note>
    </ligand>
</feature>
<feature type="binding site" evidence="6">
    <location>
        <position position="181"/>
    </location>
    <ligand>
        <name>substrate</name>
    </ligand>
</feature>
<comment type="catalytic activity">
    <reaction evidence="6 7">
        <text>Release of N-terminal amino acids, preferentially methionine, from peptides and arylamides.</text>
        <dbReference type="EC" id="3.4.11.18"/>
    </reaction>
</comment>
<dbReference type="AlphaFoldDB" id="A0A263D6U4"/>
<feature type="domain" description="Peptidase M24" evidence="8">
    <location>
        <begin position="12"/>
        <end position="246"/>
    </location>
</feature>
<dbReference type="GO" id="GO:0005829">
    <property type="term" value="C:cytosol"/>
    <property type="evidence" value="ECO:0007669"/>
    <property type="project" value="TreeGrafter"/>
</dbReference>
<feature type="binding site" evidence="6">
    <location>
        <position position="174"/>
    </location>
    <ligand>
        <name>a divalent metal cation</name>
        <dbReference type="ChEBI" id="CHEBI:60240"/>
        <label>2</label>
        <note>catalytic</note>
    </ligand>
</feature>
<dbReference type="InterPro" id="IPR036005">
    <property type="entry name" value="Creatinase/aminopeptidase-like"/>
</dbReference>
<dbReference type="PANTHER" id="PTHR43330:SF27">
    <property type="entry name" value="METHIONINE AMINOPEPTIDASE"/>
    <property type="match status" value="1"/>
</dbReference>
<reference evidence="9 10" key="1">
    <citation type="submission" date="2017-07" db="EMBL/GenBank/DDBJ databases">
        <title>Amycolatopsis antarcticus sp. nov., isolated from the surface of an Antarcticus brown macroalga.</title>
        <authorList>
            <person name="Wang J."/>
            <person name="Leiva S."/>
            <person name="Huang J."/>
            <person name="Huang Y."/>
        </authorList>
    </citation>
    <scope>NUCLEOTIDE SEQUENCE [LARGE SCALE GENOMIC DNA]</scope>
    <source>
        <strain evidence="9 10">AU-G6</strain>
    </source>
</reference>
<feature type="binding site" evidence="6">
    <location>
        <position position="111"/>
    </location>
    <ligand>
        <name>a divalent metal cation</name>
        <dbReference type="ChEBI" id="CHEBI:60240"/>
        <label>1</label>
    </ligand>
</feature>
<dbReference type="GO" id="GO:0070006">
    <property type="term" value="F:metalloaminopeptidase activity"/>
    <property type="evidence" value="ECO:0007669"/>
    <property type="project" value="UniProtKB-UniRule"/>
</dbReference>
<feature type="binding site" evidence="6">
    <location>
        <position position="83"/>
    </location>
    <ligand>
        <name>substrate</name>
    </ligand>
</feature>
<evidence type="ECO:0000256" key="2">
    <source>
        <dbReference type="ARBA" id="ARBA00022438"/>
    </source>
</evidence>
<keyword evidence="5 6" id="KW-0378">Hydrolase</keyword>
<evidence type="ECO:0000256" key="1">
    <source>
        <dbReference type="ARBA" id="ARBA00002521"/>
    </source>
</evidence>
<comment type="cofactor">
    <cofactor evidence="6">
        <name>Co(2+)</name>
        <dbReference type="ChEBI" id="CHEBI:48828"/>
    </cofactor>
    <cofactor evidence="6">
        <name>Zn(2+)</name>
        <dbReference type="ChEBI" id="CHEBI:29105"/>
    </cofactor>
    <cofactor evidence="6">
        <name>Mn(2+)</name>
        <dbReference type="ChEBI" id="CHEBI:29035"/>
    </cofactor>
    <cofactor evidence="6">
        <name>Fe(2+)</name>
        <dbReference type="ChEBI" id="CHEBI:29033"/>
    </cofactor>
    <text evidence="6">Binds 2 divalent metal cations per subunit. Has a high-affinity and a low affinity metal-binding site. The true nature of the physiological cofactor is under debate. The enzyme is active with cobalt, zinc, manganese or divalent iron ions. Most likely, methionine aminopeptidases function as mononuclear Fe(2+)-metalloproteases under physiological conditions, and the catalytically relevant metal-binding site has been assigned to the histidine-containing high-affinity site.</text>
</comment>
<comment type="subunit">
    <text evidence="6">Monomer.</text>
</comment>
<comment type="caution">
    <text evidence="9">The sequence shown here is derived from an EMBL/GenBank/DDBJ whole genome shotgun (WGS) entry which is preliminary data.</text>
</comment>
<keyword evidence="10" id="KW-1185">Reference proteome</keyword>
<evidence type="ECO:0000313" key="10">
    <source>
        <dbReference type="Proteomes" id="UP000242444"/>
    </source>
</evidence>
<dbReference type="InParanoid" id="A0A263D6U4"/>
<dbReference type="InterPro" id="IPR002467">
    <property type="entry name" value="Pept_M24A_MAP1"/>
</dbReference>
<gene>
    <name evidence="6 9" type="primary">map</name>
    <name evidence="9" type="ORF">CFN78_09570</name>
</gene>
<sequence>MIELKTVAELDIMREAGRVVARALAAVRERAAIGTSLLELDEIAAGVIRDAGAGSSFLGYQPRFAPSPFPGVLCTSVNDAVVHGVPTEYRLRDGDLLSIDFGAHLDGWHGDAAISFVVGEADPADLTLIETTEAGLAAGIEQVRPGAKLGDIGHAIAAVGRAAGYGLLADHGGHGIGRAMHEAPHVPNEARAGTGLRLRPGMVLAIEPMFVIGGTDAYRQGEDGWTLYTADGSRAAHVEHTVAVTEDGPRVLTVP</sequence>
<name>A0A263D6U4_9PSEU</name>
<dbReference type="GO" id="GO:0046872">
    <property type="term" value="F:metal ion binding"/>
    <property type="evidence" value="ECO:0007669"/>
    <property type="project" value="UniProtKB-UniRule"/>
</dbReference>
<evidence type="ECO:0000256" key="7">
    <source>
        <dbReference type="RuleBase" id="RU003653"/>
    </source>
</evidence>
<evidence type="ECO:0000313" key="9">
    <source>
        <dbReference type="EMBL" id="OZM73748.1"/>
    </source>
</evidence>
<evidence type="ECO:0000256" key="3">
    <source>
        <dbReference type="ARBA" id="ARBA00022670"/>
    </source>
</evidence>
<dbReference type="Proteomes" id="UP000242444">
    <property type="component" value="Unassembled WGS sequence"/>
</dbReference>
<keyword evidence="2 6" id="KW-0031">Aminopeptidase</keyword>
<evidence type="ECO:0000259" key="8">
    <source>
        <dbReference type="Pfam" id="PF00557"/>
    </source>
</evidence>
<dbReference type="NCBIfam" id="TIGR00500">
    <property type="entry name" value="met_pdase_I"/>
    <property type="match status" value="1"/>
</dbReference>
<dbReference type="RefSeq" id="WP_094862265.1">
    <property type="nucleotide sequence ID" value="NZ_NKYE01000004.1"/>
</dbReference>
<dbReference type="HAMAP" id="MF_01974">
    <property type="entry name" value="MetAP_1"/>
    <property type="match status" value="1"/>
</dbReference>
<feature type="binding site" evidence="6">
    <location>
        <position position="111"/>
    </location>
    <ligand>
        <name>a divalent metal cation</name>
        <dbReference type="ChEBI" id="CHEBI:60240"/>
        <label>2</label>
        <note>catalytic</note>
    </ligand>
</feature>
<dbReference type="Pfam" id="PF00557">
    <property type="entry name" value="Peptidase_M24"/>
    <property type="match status" value="1"/>
</dbReference>
<comment type="similarity">
    <text evidence="6">Belongs to the peptidase M24A family. Methionine aminopeptidase type 1 subfamily.</text>
</comment>
<dbReference type="Gene3D" id="3.90.230.10">
    <property type="entry name" value="Creatinase/methionine aminopeptidase superfamily"/>
    <property type="match status" value="1"/>
</dbReference>
<dbReference type="GO" id="GO:0006508">
    <property type="term" value="P:proteolysis"/>
    <property type="evidence" value="ECO:0007669"/>
    <property type="project" value="UniProtKB-KW"/>
</dbReference>
<dbReference type="InterPro" id="IPR000994">
    <property type="entry name" value="Pept_M24"/>
</dbReference>
<dbReference type="CDD" id="cd01086">
    <property type="entry name" value="MetAP1"/>
    <property type="match status" value="1"/>
</dbReference>